<comment type="caution">
    <text evidence="2">The sequence shown here is derived from an EMBL/GenBank/DDBJ whole genome shotgun (WGS) entry which is preliminary data.</text>
</comment>
<feature type="region of interest" description="Disordered" evidence="1">
    <location>
        <begin position="1"/>
        <end position="62"/>
    </location>
</feature>
<gene>
    <name evidence="2" type="ORF">EPR50_G00146160</name>
</gene>
<proteinExistence type="predicted"/>
<evidence type="ECO:0000313" key="2">
    <source>
        <dbReference type="EMBL" id="TDH03824.1"/>
    </source>
</evidence>
<feature type="compositionally biased region" description="Low complexity" evidence="1">
    <location>
        <begin position="21"/>
        <end position="35"/>
    </location>
</feature>
<dbReference type="AlphaFoldDB" id="A0A484CRL4"/>
<protein>
    <recommendedName>
        <fullName evidence="4">Microtubule-actin cross-linking factor 1</fullName>
    </recommendedName>
</protein>
<reference evidence="2 3" key="1">
    <citation type="submission" date="2019-01" db="EMBL/GenBank/DDBJ databases">
        <title>A chromosome-scale genome assembly of the yellow perch, Perca flavescens.</title>
        <authorList>
            <person name="Feron R."/>
            <person name="Morvezen R."/>
            <person name="Bestin A."/>
            <person name="Haffray P."/>
            <person name="Klopp C."/>
            <person name="Zahm M."/>
            <person name="Cabau C."/>
            <person name="Roques C."/>
            <person name="Donnadieu C."/>
            <person name="Bouchez O."/>
            <person name="Christie M."/>
            <person name="Larson W."/>
            <person name="Guiguen Y."/>
        </authorList>
    </citation>
    <scope>NUCLEOTIDE SEQUENCE [LARGE SCALE GENOMIC DNA]</scope>
    <source>
        <strain evidence="2">YP-PL-M2</strain>
        <tissue evidence="2">Blood</tissue>
    </source>
</reference>
<dbReference type="Proteomes" id="UP000295070">
    <property type="component" value="Chromosome 14"/>
</dbReference>
<dbReference type="EMBL" id="SCKG01000014">
    <property type="protein sequence ID" value="TDH03824.1"/>
    <property type="molecule type" value="Genomic_DNA"/>
</dbReference>
<name>A0A484CRL4_PERFV</name>
<evidence type="ECO:0000313" key="3">
    <source>
        <dbReference type="Proteomes" id="UP000295070"/>
    </source>
</evidence>
<accession>A0A484CRL4</accession>
<dbReference type="STRING" id="8167.A0A484CRL4"/>
<evidence type="ECO:0008006" key="4">
    <source>
        <dbReference type="Google" id="ProtNLM"/>
    </source>
</evidence>
<sequence length="88" mass="9863">MTMEEVKDKPKRRPLVRAASEESSSDLSSVSYSPSPGDTLPWNLPKHHRMKRSKSASGDVLDPAERAVIRIAVNTRTTLSHSHWQPKT</sequence>
<keyword evidence="3" id="KW-1185">Reference proteome</keyword>
<organism evidence="2 3">
    <name type="scientific">Perca flavescens</name>
    <name type="common">American yellow perch</name>
    <name type="synonym">Morone flavescens</name>
    <dbReference type="NCBI Taxonomy" id="8167"/>
    <lineage>
        <taxon>Eukaryota</taxon>
        <taxon>Metazoa</taxon>
        <taxon>Chordata</taxon>
        <taxon>Craniata</taxon>
        <taxon>Vertebrata</taxon>
        <taxon>Euteleostomi</taxon>
        <taxon>Actinopterygii</taxon>
        <taxon>Neopterygii</taxon>
        <taxon>Teleostei</taxon>
        <taxon>Neoteleostei</taxon>
        <taxon>Acanthomorphata</taxon>
        <taxon>Eupercaria</taxon>
        <taxon>Perciformes</taxon>
        <taxon>Percoidei</taxon>
        <taxon>Percidae</taxon>
        <taxon>Percinae</taxon>
        <taxon>Perca</taxon>
    </lineage>
</organism>
<evidence type="ECO:0000256" key="1">
    <source>
        <dbReference type="SAM" id="MobiDB-lite"/>
    </source>
</evidence>
<feature type="compositionally biased region" description="Basic residues" evidence="1">
    <location>
        <begin position="45"/>
        <end position="54"/>
    </location>
</feature>